<sequence>MGTLDLTVRVLDISPKATVEDLTIFFSYCGSIEEIKLNWIGNESKMAYVTFKQPFAHQAALLLNDAVIVDKQVQIQLLKHFTSIPIK</sequence>
<keyword evidence="2" id="KW-1185">Reference proteome</keyword>
<reference evidence="2" key="1">
    <citation type="journal article" date="2022" name="Nat. Commun.">
        <title>Chromosome evolution and the genetic basis of agronomically important traits in greater yam.</title>
        <authorList>
            <person name="Bredeson J.V."/>
            <person name="Lyons J.B."/>
            <person name="Oniyinde I.O."/>
            <person name="Okereke N.R."/>
            <person name="Kolade O."/>
            <person name="Nnabue I."/>
            <person name="Nwadili C.O."/>
            <person name="Hribova E."/>
            <person name="Parker M."/>
            <person name="Nwogha J."/>
            <person name="Shu S."/>
            <person name="Carlson J."/>
            <person name="Kariba R."/>
            <person name="Muthemba S."/>
            <person name="Knop K."/>
            <person name="Barton G.J."/>
            <person name="Sherwood A.V."/>
            <person name="Lopez-Montes A."/>
            <person name="Asiedu R."/>
            <person name="Jamnadass R."/>
            <person name="Muchugi A."/>
            <person name="Goodstein D."/>
            <person name="Egesi C.N."/>
            <person name="Featherston J."/>
            <person name="Asfaw A."/>
            <person name="Simpson G.G."/>
            <person name="Dolezel J."/>
            <person name="Hendre P.S."/>
            <person name="Van Deynze A."/>
            <person name="Kumar P.L."/>
            <person name="Obidiegwu J.E."/>
            <person name="Bhattacharjee R."/>
            <person name="Rokhsar D.S."/>
        </authorList>
    </citation>
    <scope>NUCLEOTIDE SEQUENCE [LARGE SCALE GENOMIC DNA]</scope>
    <source>
        <strain evidence="2">cv. TDa95/00328</strain>
    </source>
</reference>
<proteinExistence type="predicted"/>
<name>A0ACB7U086_DIOAL</name>
<comment type="caution">
    <text evidence="1">The sequence shown here is derived from an EMBL/GenBank/DDBJ whole genome shotgun (WGS) entry which is preliminary data.</text>
</comment>
<accession>A0ACB7U086</accession>
<evidence type="ECO:0000313" key="2">
    <source>
        <dbReference type="Proteomes" id="UP000827976"/>
    </source>
</evidence>
<protein>
    <submittedName>
        <fullName evidence="1">RNA recognition motif domain-containing protein</fullName>
    </submittedName>
</protein>
<organism evidence="1 2">
    <name type="scientific">Dioscorea alata</name>
    <name type="common">Purple yam</name>
    <dbReference type="NCBI Taxonomy" id="55571"/>
    <lineage>
        <taxon>Eukaryota</taxon>
        <taxon>Viridiplantae</taxon>
        <taxon>Streptophyta</taxon>
        <taxon>Embryophyta</taxon>
        <taxon>Tracheophyta</taxon>
        <taxon>Spermatophyta</taxon>
        <taxon>Magnoliopsida</taxon>
        <taxon>Liliopsida</taxon>
        <taxon>Dioscoreales</taxon>
        <taxon>Dioscoreaceae</taxon>
        <taxon>Dioscorea</taxon>
    </lineage>
</organism>
<gene>
    <name evidence="1" type="ORF">IHE45_19G099200</name>
</gene>
<evidence type="ECO:0000313" key="1">
    <source>
        <dbReference type="EMBL" id="KAH7653734.1"/>
    </source>
</evidence>
<dbReference type="Proteomes" id="UP000827976">
    <property type="component" value="Chromosome 19"/>
</dbReference>
<dbReference type="EMBL" id="CM037029">
    <property type="protein sequence ID" value="KAH7653734.1"/>
    <property type="molecule type" value="Genomic_DNA"/>
</dbReference>